<organism evidence="6 7">
    <name type="scientific">Monosiga brevicollis</name>
    <name type="common">Choanoflagellate</name>
    <dbReference type="NCBI Taxonomy" id="81824"/>
    <lineage>
        <taxon>Eukaryota</taxon>
        <taxon>Choanoflagellata</taxon>
        <taxon>Craspedida</taxon>
        <taxon>Salpingoecidae</taxon>
        <taxon>Monosiga</taxon>
    </lineage>
</organism>
<dbReference type="CDD" id="cd02982">
    <property type="entry name" value="PDI_b'_family"/>
    <property type="match status" value="1"/>
</dbReference>
<dbReference type="AlphaFoldDB" id="A9UTU2"/>
<evidence type="ECO:0000259" key="4">
    <source>
        <dbReference type="Pfam" id="PF05667"/>
    </source>
</evidence>
<dbReference type="Pfam" id="PF21674">
    <property type="entry name" value="CCDC22_N"/>
    <property type="match status" value="1"/>
</dbReference>
<protein>
    <recommendedName>
        <fullName evidence="8">Coiled-coil domain-containing protein 22 homolog</fullName>
    </recommendedName>
</protein>
<dbReference type="InterPro" id="IPR008530">
    <property type="entry name" value="CCDC22"/>
</dbReference>
<dbReference type="GO" id="GO:0097602">
    <property type="term" value="F:cullin family protein binding"/>
    <property type="evidence" value="ECO:0000318"/>
    <property type="project" value="GO_Central"/>
</dbReference>
<dbReference type="KEGG" id="mbr:MONBRDRAFT_31538"/>
<dbReference type="GO" id="GO:2000060">
    <property type="term" value="P:positive regulation of ubiquitin-dependent protein catabolic process"/>
    <property type="evidence" value="ECO:0000318"/>
    <property type="project" value="GO_Central"/>
</dbReference>
<dbReference type="PANTHER" id="PTHR15668:SF4">
    <property type="entry name" value="COILED-COIL DOMAIN-CONTAINING PROTEIN 22"/>
    <property type="match status" value="1"/>
</dbReference>
<evidence type="ECO:0008006" key="8">
    <source>
        <dbReference type="Google" id="ProtNLM"/>
    </source>
</evidence>
<evidence type="ECO:0000256" key="2">
    <source>
        <dbReference type="SAM" id="Coils"/>
    </source>
</evidence>
<feature type="signal peptide" evidence="3">
    <location>
        <begin position="1"/>
        <end position="22"/>
    </location>
</feature>
<dbReference type="eggNOG" id="KOG1937">
    <property type="taxonomic scope" value="Eukaryota"/>
</dbReference>
<dbReference type="FunCoup" id="A9UTU2">
    <property type="interactions" value="719"/>
</dbReference>
<feature type="domain" description="CCDC22 coiled-coil" evidence="4">
    <location>
        <begin position="581"/>
        <end position="1042"/>
    </location>
</feature>
<accession>A9UTU2</accession>
<dbReference type="PANTHER" id="PTHR15668">
    <property type="entry name" value="JM1 PROTEIN"/>
    <property type="match status" value="1"/>
</dbReference>
<feature type="coiled-coil region" evidence="2">
    <location>
        <begin position="765"/>
        <end position="932"/>
    </location>
</feature>
<feature type="chain" id="PRO_5002744424" description="Coiled-coil domain-containing protein 22 homolog" evidence="3">
    <location>
        <begin position="23"/>
        <end position="1071"/>
    </location>
</feature>
<evidence type="ECO:0000313" key="6">
    <source>
        <dbReference type="EMBL" id="EDQ91553.1"/>
    </source>
</evidence>
<gene>
    <name evidence="6" type="ORF">MONBRDRAFT_31538</name>
</gene>
<dbReference type="Gene3D" id="3.40.30.10">
    <property type="entry name" value="Glutaredoxin"/>
    <property type="match status" value="1"/>
</dbReference>
<name>A9UTU2_MONBE</name>
<proteinExistence type="inferred from homology"/>
<evidence type="ECO:0000313" key="7">
    <source>
        <dbReference type="Proteomes" id="UP000001357"/>
    </source>
</evidence>
<comment type="similarity">
    <text evidence="1">Belongs to the CCDC22 family.</text>
</comment>
<evidence type="ECO:0000259" key="5">
    <source>
        <dbReference type="Pfam" id="PF21674"/>
    </source>
</evidence>
<dbReference type="InterPro" id="IPR048349">
    <property type="entry name" value="CCDC22_N"/>
</dbReference>
<evidence type="ECO:0000256" key="3">
    <source>
        <dbReference type="SAM" id="SignalP"/>
    </source>
</evidence>
<dbReference type="STRING" id="81824.A9UTU2"/>
<dbReference type="InterPro" id="IPR048348">
    <property type="entry name" value="CCDC22_CC"/>
</dbReference>
<feature type="coiled-coil region" evidence="2">
    <location>
        <begin position="1034"/>
        <end position="1061"/>
    </location>
</feature>
<evidence type="ECO:0000256" key="1">
    <source>
        <dbReference type="ARBA" id="ARBA00006438"/>
    </source>
</evidence>
<sequence>MASSSVFCLAALLIMGAMMTSATFVSGGPRTNNVEYQYPLYRSWTSVYPDDLLEALKRDGLLLDQMPSDNFKFGKRGTWWYPLTSKSTHAPRFAAEAAVHILKWYQVREKTDNIGFHYDKDEATASEEMRLVLPAISTVSYLTNIGAPTLIFNQTSIDGNDDEPRVPVRGALVYPERNKHIFFQGNLMHGVAGTLGAEHAANVAAQLQDQSTTRVTFLVNWWAYRPAPPNCIEPPASVVNKLVESSGGLKTSQPRSDTQESDFTALEWVAGDHQNVQIELPGAEFMLVRLPKSIPSPGSFEINWTMPGRQILGGITLDLSNEASKSQLFRAQQPKVLIFYDPTAPRQQPVPELLLEGIRPFDDSILPVVADYRKTGDAMKFFGVQRKDLPVLVIHDTAQQLKFVARSLQYACLKQQQCGRIPAATIDKMNTPMSTKPSRREQLLLASGATVAMEEVDRIILLNLKHLGTEIPETVQTVSDLGTDVFVEGCARCLNVINQSDEMPLKLPSTMAARFQVGTTLAKACQALGYTSSIGYNTFLYGNENDCRNILMWLIERLPQDVSDATQASAGTTGLARFRAAVAADVRRRIELPFLPHAIYRDGAIALDAKTTLQMNPRAQRPFRTNTLEIADSNGSQERVAYETEHMPLVTAQPMRSANRLTSLLAKHAALQARRAVWQEEWSTLGMTSGKTEQQYRHDKQDSILKNMRQQLQKGIAADMTAHRQRQDIRTFLDGFANVQLGKKSLFRKREELQFQSEASDAPKAATQEELEQQRQAELEELETRLSDLMATMQSLQGELSTFDKDAVKMDSKLAELKALAEELAANNAVRKRVLDLLPNADENIERLGQAIDALARKLIAIGEKWEPHRRELLREYQQLKSAAADQMSEIKVQMAYVQEMRETTQGILAGAKAKEQRVAELQAEYEKRNNATQRSWYVERILEIIKSINKQSADIETSILDIRAMQREINQISDRLSRQFTVVDEMVFKDAKKDADIKRAYQLLASLHTGCEDLIQCVENIGSLEKECRELDNAVHVEQAKNLEANLLRIEQDSNVLKNETADLAKQLKA</sequence>
<dbReference type="Pfam" id="PF05667">
    <property type="entry name" value="CCDC22_CC"/>
    <property type="match status" value="1"/>
</dbReference>
<reference evidence="6 7" key="1">
    <citation type="journal article" date="2008" name="Nature">
        <title>The genome of the choanoflagellate Monosiga brevicollis and the origin of metazoans.</title>
        <authorList>
            <consortium name="JGI Sequencing"/>
            <person name="King N."/>
            <person name="Westbrook M.J."/>
            <person name="Young S.L."/>
            <person name="Kuo A."/>
            <person name="Abedin M."/>
            <person name="Chapman J."/>
            <person name="Fairclough S."/>
            <person name="Hellsten U."/>
            <person name="Isogai Y."/>
            <person name="Letunic I."/>
            <person name="Marr M."/>
            <person name="Pincus D."/>
            <person name="Putnam N."/>
            <person name="Rokas A."/>
            <person name="Wright K.J."/>
            <person name="Zuzow R."/>
            <person name="Dirks W."/>
            <person name="Good M."/>
            <person name="Goodstein D."/>
            <person name="Lemons D."/>
            <person name="Li W."/>
            <person name="Lyons J.B."/>
            <person name="Morris A."/>
            <person name="Nichols S."/>
            <person name="Richter D.J."/>
            <person name="Salamov A."/>
            <person name="Bork P."/>
            <person name="Lim W.A."/>
            <person name="Manning G."/>
            <person name="Miller W.T."/>
            <person name="McGinnis W."/>
            <person name="Shapiro H."/>
            <person name="Tjian R."/>
            <person name="Grigoriev I.V."/>
            <person name="Rokhsar D."/>
        </authorList>
    </citation>
    <scope>NUCLEOTIDE SEQUENCE [LARGE SCALE GENOMIC DNA]</scope>
    <source>
        <strain evidence="7">MX1 / ATCC 50154</strain>
    </source>
</reference>
<dbReference type="InParanoid" id="A9UTU2"/>
<dbReference type="RefSeq" id="XP_001743975.1">
    <property type="nucleotide sequence ID" value="XM_001743923.1"/>
</dbReference>
<dbReference type="EMBL" id="CH991545">
    <property type="protein sequence ID" value="EDQ91553.1"/>
    <property type="molecule type" value="Genomic_DNA"/>
</dbReference>
<dbReference type="GeneID" id="5888825"/>
<dbReference type="Proteomes" id="UP000001357">
    <property type="component" value="Unassembled WGS sequence"/>
</dbReference>
<keyword evidence="7" id="KW-1185">Reference proteome</keyword>
<keyword evidence="2" id="KW-0175">Coiled coil</keyword>
<keyword evidence="3" id="KW-0732">Signal</keyword>
<feature type="domain" description="CCDC22 N-terminal" evidence="5">
    <location>
        <begin position="453"/>
        <end position="559"/>
    </location>
</feature>